<evidence type="ECO:0000259" key="9">
    <source>
        <dbReference type="Pfam" id="PF21269"/>
    </source>
</evidence>
<feature type="domain" description="Glycosyl transferase family 1" evidence="8">
    <location>
        <begin position="459"/>
        <end position="633"/>
    </location>
</feature>
<keyword evidence="5 10" id="KW-0808">Transferase</keyword>
<evidence type="ECO:0000259" key="8">
    <source>
        <dbReference type="Pfam" id="PF00534"/>
    </source>
</evidence>
<dbReference type="Pfam" id="PF00534">
    <property type="entry name" value="Glycos_transf_1"/>
    <property type="match status" value="1"/>
</dbReference>
<evidence type="ECO:0000256" key="1">
    <source>
        <dbReference type="ARBA" id="ARBA00009481"/>
    </source>
</evidence>
<feature type="domain" description="Trehalose synthase N-terminal" evidence="9">
    <location>
        <begin position="242"/>
        <end position="404"/>
    </location>
</feature>
<dbReference type="OrthoDB" id="937291at2759"/>
<dbReference type="Pfam" id="PF21269">
    <property type="entry name" value="TreT_GT1"/>
    <property type="match status" value="1"/>
</dbReference>
<feature type="region of interest" description="Disordered" evidence="7">
    <location>
        <begin position="1"/>
        <end position="36"/>
    </location>
</feature>
<dbReference type="GO" id="GO:0006006">
    <property type="term" value="P:glucose metabolic process"/>
    <property type="evidence" value="ECO:0007669"/>
    <property type="project" value="UniProtKB-KW"/>
</dbReference>
<dbReference type="AlphaFoldDB" id="A0A397T1M6"/>
<protein>
    <submittedName>
        <fullName evidence="10">Glycosyltransferase Family 4 protein</fullName>
    </submittedName>
</protein>
<dbReference type="GO" id="GO:0016757">
    <property type="term" value="F:glycosyltransferase activity"/>
    <property type="evidence" value="ECO:0007669"/>
    <property type="project" value="UniProtKB-KW"/>
</dbReference>
<comment type="subunit">
    <text evidence="2">Homodimer.</text>
</comment>
<evidence type="ECO:0000256" key="6">
    <source>
        <dbReference type="ARBA" id="ARBA00023277"/>
    </source>
</evidence>
<proteinExistence type="inferred from homology"/>
<dbReference type="InterPro" id="IPR049438">
    <property type="entry name" value="TreT_GT1"/>
</dbReference>
<dbReference type="STRING" id="658196.A0A397T1M6"/>
<dbReference type="PANTHER" id="PTHR47779">
    <property type="entry name" value="SYNTHASE (CCG-9), PUTATIVE (AFU_ORTHOLOGUE AFUA_3G12100)-RELATED"/>
    <property type="match status" value="1"/>
</dbReference>
<keyword evidence="4" id="KW-0328">Glycosyltransferase</keyword>
<evidence type="ECO:0000256" key="4">
    <source>
        <dbReference type="ARBA" id="ARBA00022676"/>
    </source>
</evidence>
<dbReference type="EMBL" id="QKYT01000238">
    <property type="protein sequence ID" value="RIA88954.1"/>
    <property type="molecule type" value="Genomic_DNA"/>
</dbReference>
<evidence type="ECO:0000256" key="5">
    <source>
        <dbReference type="ARBA" id="ARBA00022679"/>
    </source>
</evidence>
<evidence type="ECO:0000313" key="11">
    <source>
        <dbReference type="Proteomes" id="UP000265703"/>
    </source>
</evidence>
<accession>A0A397T1M6</accession>
<dbReference type="Gene3D" id="3.40.50.2000">
    <property type="entry name" value="Glycogen Phosphorylase B"/>
    <property type="match status" value="2"/>
</dbReference>
<keyword evidence="11" id="KW-1185">Reference proteome</keyword>
<gene>
    <name evidence="10" type="ORF">C1645_773607</name>
</gene>
<evidence type="ECO:0000256" key="7">
    <source>
        <dbReference type="SAM" id="MobiDB-lite"/>
    </source>
</evidence>
<evidence type="ECO:0000313" key="10">
    <source>
        <dbReference type="EMBL" id="RIA88954.1"/>
    </source>
</evidence>
<sequence length="731" mass="82555">MLQESPPNSPISPLLPPLSSPFPKTGRLPLKKSHRRSSISSVPQGIYLGLELDFNNSDNEKVEYAICSHDGCYTTDYEVSSVDVSDIPTKRERVAKVTQVVLDNISLYSIAQNYKIQAIGIGAHLTNGQDIKNVLFDSPSLASRLWLEFDALPFIIKTKGKSVDERASSAVRKTVVGISPQVPGSIPRISVGYRHEVEVDLNGMIKLVDLSHYEQTVHPATWKVISSIANEVKYRKIRASFFNATPQGGGVAIMRHALIRLCRLMGLDIHWFVVKPKPEVFDITKRKFHNVLQGVSSSDVCLTENDKQMFIDWSNNNAERFWSDEEGPIKTSDVIIIDDPQVCGIIPQIKKLNPTCKIIYRSHIEICADLIRQNPTGPQAETWNFLWGFISQADLFVSHPIQNFVPDNVPREKVVLLPACTDPLDGLNKELKLSELSYYKLIYNRLSTDQCGIEIDFHRPYIVQVARFDPSKGIPLVVHSFKLFRDKLKEAGWSQEKTPSLIICGAGSIDDPDGTPIFEQTHELLIMPEYADIADDVSVVRLPPCDQIFNTILRCAHVALQLSTREGFEVKVTEALAKGIPVIAFKAGGIPLQIKHGETGFLADIGDTEQVADYLFTLFNDEELYQKMSKKAIESLNEQYFTVFQTLNWLYLINRFAKERRKEMGEDIEISKQVPYGNNKWVKELWAEQYNYEEEMKKTASTNNPDIEKKSLDEMVSHPISSIYNSSFNEA</sequence>
<feature type="compositionally biased region" description="Pro residues" evidence="7">
    <location>
        <begin position="7"/>
        <end position="20"/>
    </location>
</feature>
<name>A0A397T1M6_9GLOM</name>
<dbReference type="Proteomes" id="UP000265703">
    <property type="component" value="Unassembled WGS sequence"/>
</dbReference>
<dbReference type="InterPro" id="IPR052078">
    <property type="entry name" value="Trehalose_Metab_GTase"/>
</dbReference>
<reference evidence="10 11" key="1">
    <citation type="submission" date="2018-06" db="EMBL/GenBank/DDBJ databases">
        <title>Comparative genomics reveals the genomic features of Rhizophagus irregularis, R. cerebriforme, R. diaphanum and Gigaspora rosea, and their symbiotic lifestyle signature.</title>
        <authorList>
            <person name="Morin E."/>
            <person name="San Clemente H."/>
            <person name="Chen E.C.H."/>
            <person name="De La Providencia I."/>
            <person name="Hainaut M."/>
            <person name="Kuo A."/>
            <person name="Kohler A."/>
            <person name="Murat C."/>
            <person name="Tang N."/>
            <person name="Roy S."/>
            <person name="Loubradou J."/>
            <person name="Henrissat B."/>
            <person name="Grigoriev I.V."/>
            <person name="Corradi N."/>
            <person name="Roux C."/>
            <person name="Martin F.M."/>
        </authorList>
    </citation>
    <scope>NUCLEOTIDE SEQUENCE [LARGE SCALE GENOMIC DNA]</scope>
    <source>
        <strain evidence="10 11">DAOM 227022</strain>
    </source>
</reference>
<dbReference type="PANTHER" id="PTHR47779:SF1">
    <property type="entry name" value="SYNTHASE (CCG-9), PUTATIVE (AFU_ORTHOLOGUE AFUA_3G12100)-RELATED"/>
    <property type="match status" value="1"/>
</dbReference>
<evidence type="ECO:0000256" key="2">
    <source>
        <dbReference type="ARBA" id="ARBA00011738"/>
    </source>
</evidence>
<organism evidence="10 11">
    <name type="scientific">Glomus cerebriforme</name>
    <dbReference type="NCBI Taxonomy" id="658196"/>
    <lineage>
        <taxon>Eukaryota</taxon>
        <taxon>Fungi</taxon>
        <taxon>Fungi incertae sedis</taxon>
        <taxon>Mucoromycota</taxon>
        <taxon>Glomeromycotina</taxon>
        <taxon>Glomeromycetes</taxon>
        <taxon>Glomerales</taxon>
        <taxon>Glomeraceae</taxon>
        <taxon>Glomus</taxon>
    </lineage>
</organism>
<dbReference type="InterPro" id="IPR001296">
    <property type="entry name" value="Glyco_trans_1"/>
</dbReference>
<keyword evidence="6" id="KW-0119">Carbohydrate metabolism</keyword>
<keyword evidence="3" id="KW-0313">Glucose metabolism</keyword>
<dbReference type="SUPFAM" id="SSF53756">
    <property type="entry name" value="UDP-Glycosyltransferase/glycogen phosphorylase"/>
    <property type="match status" value="1"/>
</dbReference>
<evidence type="ECO:0000256" key="3">
    <source>
        <dbReference type="ARBA" id="ARBA00022526"/>
    </source>
</evidence>
<comment type="similarity">
    <text evidence="1">Belongs to the glycosyltransferase group 1 family. Glycosyltransferase 4 subfamily.</text>
</comment>
<comment type="caution">
    <text evidence="10">The sequence shown here is derived from an EMBL/GenBank/DDBJ whole genome shotgun (WGS) entry which is preliminary data.</text>
</comment>